<accession>A0AAW0PKD9</accession>
<dbReference type="EMBL" id="JBBPFD010000005">
    <property type="protein sequence ID" value="KAK7925932.1"/>
    <property type="molecule type" value="Genomic_DNA"/>
</dbReference>
<dbReference type="Proteomes" id="UP001460270">
    <property type="component" value="Unassembled WGS sequence"/>
</dbReference>
<sequence length="122" mass="13364">MGNVESQNATCRYQTIETFLLCQTRTQKLRGSTRSSSTPSIPQSLAENGIDPFDAPDGFEDFGINPPWTQRMAMTLRPESFQHDDDNLATPTPDTSEADTVAPDGGDDSMGKGRMLEMRGTC</sequence>
<protein>
    <submittedName>
        <fullName evidence="2">Uncharacterized protein</fullName>
    </submittedName>
</protein>
<dbReference type="AlphaFoldDB" id="A0AAW0PKD9"/>
<keyword evidence="3" id="KW-1185">Reference proteome</keyword>
<proteinExistence type="predicted"/>
<gene>
    <name evidence="2" type="ORF">WMY93_008242</name>
</gene>
<evidence type="ECO:0000313" key="3">
    <source>
        <dbReference type="Proteomes" id="UP001460270"/>
    </source>
</evidence>
<feature type="compositionally biased region" description="Polar residues" evidence="1">
    <location>
        <begin position="28"/>
        <end position="46"/>
    </location>
</feature>
<evidence type="ECO:0000313" key="2">
    <source>
        <dbReference type="EMBL" id="KAK7925932.1"/>
    </source>
</evidence>
<feature type="compositionally biased region" description="Basic and acidic residues" evidence="1">
    <location>
        <begin position="109"/>
        <end position="122"/>
    </location>
</feature>
<feature type="region of interest" description="Disordered" evidence="1">
    <location>
        <begin position="28"/>
        <end position="122"/>
    </location>
</feature>
<reference evidence="3" key="1">
    <citation type="submission" date="2024-04" db="EMBL/GenBank/DDBJ databases">
        <title>Salinicola lusitanus LLJ914,a marine bacterium isolated from the Okinawa Trough.</title>
        <authorList>
            <person name="Li J."/>
        </authorList>
    </citation>
    <scope>NUCLEOTIDE SEQUENCE [LARGE SCALE GENOMIC DNA]</scope>
</reference>
<evidence type="ECO:0000256" key="1">
    <source>
        <dbReference type="SAM" id="MobiDB-lite"/>
    </source>
</evidence>
<organism evidence="2 3">
    <name type="scientific">Mugilogobius chulae</name>
    <name type="common">yellowstripe goby</name>
    <dbReference type="NCBI Taxonomy" id="88201"/>
    <lineage>
        <taxon>Eukaryota</taxon>
        <taxon>Metazoa</taxon>
        <taxon>Chordata</taxon>
        <taxon>Craniata</taxon>
        <taxon>Vertebrata</taxon>
        <taxon>Euteleostomi</taxon>
        <taxon>Actinopterygii</taxon>
        <taxon>Neopterygii</taxon>
        <taxon>Teleostei</taxon>
        <taxon>Neoteleostei</taxon>
        <taxon>Acanthomorphata</taxon>
        <taxon>Gobiaria</taxon>
        <taxon>Gobiiformes</taxon>
        <taxon>Gobioidei</taxon>
        <taxon>Gobiidae</taxon>
        <taxon>Gobionellinae</taxon>
        <taxon>Mugilogobius</taxon>
    </lineage>
</organism>
<comment type="caution">
    <text evidence="2">The sequence shown here is derived from an EMBL/GenBank/DDBJ whole genome shotgun (WGS) entry which is preliminary data.</text>
</comment>
<name>A0AAW0PKD9_9GOBI</name>